<keyword evidence="3" id="KW-0430">Lectin</keyword>
<organism evidence="6">
    <name type="scientific">Lotus japonicus</name>
    <name type="common">Lotus corniculatus var. japonicus</name>
    <dbReference type="NCBI Taxonomy" id="34305"/>
    <lineage>
        <taxon>Eukaryota</taxon>
        <taxon>Viridiplantae</taxon>
        <taxon>Streptophyta</taxon>
        <taxon>Embryophyta</taxon>
        <taxon>Tracheophyta</taxon>
        <taxon>Spermatophyta</taxon>
        <taxon>Magnoliopsida</taxon>
        <taxon>eudicotyledons</taxon>
        <taxon>Gunneridae</taxon>
        <taxon>Pentapetalae</taxon>
        <taxon>rosids</taxon>
        <taxon>fabids</taxon>
        <taxon>Fabales</taxon>
        <taxon>Fabaceae</taxon>
        <taxon>Papilionoideae</taxon>
        <taxon>50 kb inversion clade</taxon>
        <taxon>NPAAA clade</taxon>
        <taxon>Hologalegina</taxon>
        <taxon>robinioid clade</taxon>
        <taxon>Loteae</taxon>
        <taxon>Lotus</taxon>
    </lineage>
</organism>
<reference evidence="6" key="1">
    <citation type="submission" date="2012-05" db="EMBL/GenBank/DDBJ databases">
        <authorList>
            <person name="Krishnakumar V."/>
            <person name="Cheung F."/>
            <person name="Xiao Y."/>
            <person name="Chan A."/>
            <person name="Moskal W.A."/>
            <person name="Town C.D."/>
        </authorList>
    </citation>
    <scope>NUCLEOTIDE SEQUENCE</scope>
</reference>
<proteinExistence type="evidence at transcript level"/>
<dbReference type="Pfam" id="PF00139">
    <property type="entry name" value="Lectin_legB"/>
    <property type="match status" value="1"/>
</dbReference>
<dbReference type="PANTHER" id="PTHR32401:SF49">
    <property type="entry name" value="OS10G0129200 PROTEIN"/>
    <property type="match status" value="1"/>
</dbReference>
<dbReference type="CDD" id="cd06899">
    <property type="entry name" value="lectin_legume_LecRK_Arcelin_ConA"/>
    <property type="match status" value="1"/>
</dbReference>
<dbReference type="PROSITE" id="PS00308">
    <property type="entry name" value="LECTIN_LEGUME_ALPHA"/>
    <property type="match status" value="1"/>
</dbReference>
<feature type="domain" description="Legume lectin" evidence="5">
    <location>
        <begin position="7"/>
        <end position="228"/>
    </location>
</feature>
<dbReference type="Gene3D" id="2.60.120.200">
    <property type="match status" value="1"/>
</dbReference>
<protein>
    <recommendedName>
        <fullName evidence="5">Legume lectin domain-containing protein</fullName>
    </recommendedName>
</protein>
<comment type="similarity">
    <text evidence="1">Belongs to the leguminous lectin family.</text>
</comment>
<dbReference type="PANTHER" id="PTHR32401">
    <property type="entry name" value="CONCANAVALIN A-LIKE LECTIN FAMILY PROTEIN"/>
    <property type="match status" value="1"/>
</dbReference>
<dbReference type="InterPro" id="IPR000985">
    <property type="entry name" value="Lectin_LegA_CS"/>
</dbReference>
<keyword evidence="2" id="KW-0479">Metal-binding</keyword>
<keyword evidence="4" id="KW-0106">Calcium</keyword>
<dbReference type="InterPro" id="IPR050258">
    <property type="entry name" value="Leguminous_Lectin"/>
</dbReference>
<dbReference type="EMBL" id="BT140855">
    <property type="protein sequence ID" value="AFK40650.1"/>
    <property type="molecule type" value="mRNA"/>
</dbReference>
<dbReference type="InterPro" id="IPR001220">
    <property type="entry name" value="Legume_lectin_dom"/>
</dbReference>
<evidence type="ECO:0000256" key="3">
    <source>
        <dbReference type="ARBA" id="ARBA00022734"/>
    </source>
</evidence>
<dbReference type="SUPFAM" id="SSF49899">
    <property type="entry name" value="Concanavalin A-like lectins/glucanases"/>
    <property type="match status" value="1"/>
</dbReference>
<dbReference type="PIRSF" id="PIRSF002690">
    <property type="entry name" value="L-type_lectin_plant"/>
    <property type="match status" value="1"/>
</dbReference>
<dbReference type="AlphaFoldDB" id="I3SK58"/>
<evidence type="ECO:0000256" key="1">
    <source>
        <dbReference type="ARBA" id="ARBA00007606"/>
    </source>
</evidence>
<evidence type="ECO:0000259" key="5">
    <source>
        <dbReference type="Pfam" id="PF00139"/>
    </source>
</evidence>
<name>I3SK58_LOTJA</name>
<sequence length="230" mass="24741">MATPKKISFNFPKFTPGDANITLQGGAKILDNGILALPDDTSIEQSRALYTTPVPIWDSTTGEVASFVTSFSFIVTDIPNRYPADGLVFFLAPFGTQIPNNSGGGALAIVDPNNAFNRFVAVEFDSYINNECDPSYNHIGIDVNSLISLKTVKWNRVSGSLEKVSIIYDSLAKTLSVAVTHGNGQISTISQVIDLKAVLPEKVSVGFSGTICDGRERHDIFSWSSTSTLA</sequence>
<evidence type="ECO:0000256" key="2">
    <source>
        <dbReference type="ARBA" id="ARBA00022723"/>
    </source>
</evidence>
<accession>I3SK58</accession>
<dbReference type="InterPro" id="IPR013320">
    <property type="entry name" value="ConA-like_dom_sf"/>
</dbReference>
<dbReference type="InterPro" id="IPR019825">
    <property type="entry name" value="Lectin_legB_Mn/Ca_BS"/>
</dbReference>
<dbReference type="InterPro" id="IPR016363">
    <property type="entry name" value="L-lectin"/>
</dbReference>
<evidence type="ECO:0000313" key="6">
    <source>
        <dbReference type="EMBL" id="AFK40650.1"/>
    </source>
</evidence>
<dbReference type="PROSITE" id="PS00307">
    <property type="entry name" value="LECTIN_LEGUME_BETA"/>
    <property type="match status" value="1"/>
</dbReference>
<dbReference type="GO" id="GO:0046872">
    <property type="term" value="F:metal ion binding"/>
    <property type="evidence" value="ECO:0007669"/>
    <property type="project" value="UniProtKB-KW"/>
</dbReference>
<dbReference type="GO" id="GO:0030246">
    <property type="term" value="F:carbohydrate binding"/>
    <property type="evidence" value="ECO:0007669"/>
    <property type="project" value="UniProtKB-KW"/>
</dbReference>
<evidence type="ECO:0000256" key="4">
    <source>
        <dbReference type="ARBA" id="ARBA00022837"/>
    </source>
</evidence>